<evidence type="ECO:0000256" key="5">
    <source>
        <dbReference type="ARBA" id="ARBA00022598"/>
    </source>
</evidence>
<evidence type="ECO:0000256" key="4">
    <source>
        <dbReference type="ARBA" id="ARBA00022490"/>
    </source>
</evidence>
<sequence length="420" mass="48263">MSIKRPRGTRDVLPSDVYKWNFVENEFKKICRNFGYKEIRTPIFEHTELFKRGVGETTDIVQKEMYTFTDNGGRDITLKPEGTAPVVRAFVENKMYAEAQPTKLFYITPCFRYERPQAGRLRAFHQFGVEVFGAENPSVDAEVIGLAMAFFEKLGLENLQLRINSIGCPKCRKNYNEVLKDYLRQKLDKLCKTCNARFEKNPMRIIDCKNESCKQQLVDVPLILDYICDDCREHFEKLQKYLKVMDIDFEIDPKIVRGLDYYNKTAFEIVSKEIGAQSTVCGGGRYDGLVEEIGDIKVPGVGFGLGEERLLLTLENNNIQIPKSDMLDVFIATLGQRTHEKAVELSYKLRKNLISVDMDHLGRSIKAQFKYSDKLQAKFVVVIGDNELDKGVVTLKNMKTGNQEEIQLSLIVEEIRNRLV</sequence>
<evidence type="ECO:0000256" key="1">
    <source>
        <dbReference type="ARBA" id="ARBA00004496"/>
    </source>
</evidence>
<evidence type="ECO:0000256" key="11">
    <source>
        <dbReference type="HAMAP-Rule" id="MF_00127"/>
    </source>
</evidence>
<dbReference type="NCBIfam" id="TIGR00442">
    <property type="entry name" value="hisS"/>
    <property type="match status" value="1"/>
</dbReference>
<keyword evidence="9 11" id="KW-0030">Aminoacyl-tRNA synthetase</keyword>
<evidence type="ECO:0000313" key="15">
    <source>
        <dbReference type="Proteomes" id="UP000184082"/>
    </source>
</evidence>
<dbReference type="InterPro" id="IPR004154">
    <property type="entry name" value="Anticodon-bd"/>
</dbReference>
<evidence type="ECO:0000256" key="7">
    <source>
        <dbReference type="ARBA" id="ARBA00022840"/>
    </source>
</evidence>
<comment type="subcellular location">
    <subcellularLocation>
        <location evidence="1 11">Cytoplasm</location>
    </subcellularLocation>
</comment>
<dbReference type="CDD" id="cd00859">
    <property type="entry name" value="HisRS_anticodon"/>
    <property type="match status" value="1"/>
</dbReference>
<protein>
    <recommendedName>
        <fullName evidence="11">Histidine--tRNA ligase</fullName>
        <ecNumber evidence="11">6.1.1.21</ecNumber>
    </recommendedName>
    <alternativeName>
        <fullName evidence="11">Histidyl-tRNA synthetase</fullName>
        <shortName evidence="11">HisRS</shortName>
    </alternativeName>
</protein>
<evidence type="ECO:0000256" key="12">
    <source>
        <dbReference type="PIRSR" id="PIRSR001549-1"/>
    </source>
</evidence>
<evidence type="ECO:0000256" key="9">
    <source>
        <dbReference type="ARBA" id="ARBA00023146"/>
    </source>
</evidence>
<dbReference type="InterPro" id="IPR041715">
    <property type="entry name" value="HisRS-like_core"/>
</dbReference>
<proteinExistence type="inferred from homology"/>
<gene>
    <name evidence="11" type="primary">hisS</name>
    <name evidence="14" type="ORF">SAMN02745883_00418</name>
</gene>
<dbReference type="Pfam" id="PF03129">
    <property type="entry name" value="HGTP_anticodon"/>
    <property type="match status" value="1"/>
</dbReference>
<keyword evidence="7 11" id="KW-0067">ATP-binding</keyword>
<dbReference type="Gene3D" id="3.30.930.10">
    <property type="entry name" value="Bira Bifunctional Protein, Domain 2"/>
    <property type="match status" value="1"/>
</dbReference>
<dbReference type="AlphaFoldDB" id="A0A1M6M0J9"/>
<dbReference type="SUPFAM" id="SSF52954">
    <property type="entry name" value="Class II aaRS ABD-related"/>
    <property type="match status" value="1"/>
</dbReference>
<evidence type="ECO:0000256" key="10">
    <source>
        <dbReference type="ARBA" id="ARBA00047639"/>
    </source>
</evidence>
<feature type="binding site" evidence="12">
    <location>
        <position position="112"/>
    </location>
    <ligand>
        <name>L-histidine</name>
        <dbReference type="ChEBI" id="CHEBI:57595"/>
    </ligand>
</feature>
<accession>A0A1M6M0J9</accession>
<dbReference type="STRING" id="1121266.SAMN02745883_00418"/>
<feature type="binding site" evidence="12">
    <location>
        <position position="257"/>
    </location>
    <ligand>
        <name>L-histidine</name>
        <dbReference type="ChEBI" id="CHEBI:57595"/>
    </ligand>
</feature>
<feature type="binding site" evidence="12">
    <location>
        <begin position="261"/>
        <end position="262"/>
    </location>
    <ligand>
        <name>L-histidine</name>
        <dbReference type="ChEBI" id="CHEBI:57595"/>
    </ligand>
</feature>
<dbReference type="PANTHER" id="PTHR43707:SF1">
    <property type="entry name" value="HISTIDINE--TRNA LIGASE, MITOCHONDRIAL-RELATED"/>
    <property type="match status" value="1"/>
</dbReference>
<feature type="domain" description="Aminoacyl-transfer RNA synthetases class-II family profile" evidence="13">
    <location>
        <begin position="7"/>
        <end position="322"/>
    </location>
</feature>
<keyword evidence="4 11" id="KW-0963">Cytoplasm</keyword>
<dbReference type="GO" id="GO:0016740">
    <property type="term" value="F:transferase activity"/>
    <property type="evidence" value="ECO:0007669"/>
    <property type="project" value="UniProtKB-ARBA"/>
</dbReference>
<keyword evidence="5 11" id="KW-0436">Ligase</keyword>
<evidence type="ECO:0000259" key="13">
    <source>
        <dbReference type="PROSITE" id="PS50862"/>
    </source>
</evidence>
<evidence type="ECO:0000313" key="14">
    <source>
        <dbReference type="EMBL" id="SHJ76860.1"/>
    </source>
</evidence>
<dbReference type="InterPro" id="IPR006195">
    <property type="entry name" value="aa-tRNA-synth_II"/>
</dbReference>
<dbReference type="FunFam" id="3.30.930.10:FF:000005">
    <property type="entry name" value="Histidine--tRNA ligase"/>
    <property type="match status" value="1"/>
</dbReference>
<keyword evidence="8 11" id="KW-0648">Protein biosynthesis</keyword>
<evidence type="ECO:0000256" key="3">
    <source>
        <dbReference type="ARBA" id="ARBA00011738"/>
    </source>
</evidence>
<dbReference type="GO" id="GO:0005737">
    <property type="term" value="C:cytoplasm"/>
    <property type="evidence" value="ECO:0007669"/>
    <property type="project" value="UniProtKB-SubCell"/>
</dbReference>
<organism evidence="14 15">
    <name type="scientific">Caminicella sporogenes DSM 14501</name>
    <dbReference type="NCBI Taxonomy" id="1121266"/>
    <lineage>
        <taxon>Bacteria</taxon>
        <taxon>Bacillati</taxon>
        <taxon>Bacillota</taxon>
        <taxon>Clostridia</taxon>
        <taxon>Peptostreptococcales</taxon>
        <taxon>Caminicellaceae</taxon>
        <taxon>Caminicella</taxon>
    </lineage>
</organism>
<feature type="binding site" evidence="12">
    <location>
        <position position="130"/>
    </location>
    <ligand>
        <name>L-histidine</name>
        <dbReference type="ChEBI" id="CHEBI:57595"/>
    </ligand>
</feature>
<dbReference type="InterPro" id="IPR036621">
    <property type="entry name" value="Anticodon-bd_dom_sf"/>
</dbReference>
<reference evidence="14 15" key="1">
    <citation type="submission" date="2016-11" db="EMBL/GenBank/DDBJ databases">
        <authorList>
            <person name="Jaros S."/>
            <person name="Januszkiewicz K."/>
            <person name="Wedrychowicz H."/>
        </authorList>
    </citation>
    <scope>NUCLEOTIDE SEQUENCE [LARGE SCALE GENOMIC DNA]</scope>
    <source>
        <strain evidence="14 15">DSM 14501</strain>
    </source>
</reference>
<dbReference type="GO" id="GO:0005524">
    <property type="term" value="F:ATP binding"/>
    <property type="evidence" value="ECO:0007669"/>
    <property type="project" value="UniProtKB-UniRule"/>
</dbReference>
<comment type="catalytic activity">
    <reaction evidence="10 11">
        <text>tRNA(His) + L-histidine + ATP = L-histidyl-tRNA(His) + AMP + diphosphate + H(+)</text>
        <dbReference type="Rhea" id="RHEA:17313"/>
        <dbReference type="Rhea" id="RHEA-COMP:9665"/>
        <dbReference type="Rhea" id="RHEA-COMP:9689"/>
        <dbReference type="ChEBI" id="CHEBI:15378"/>
        <dbReference type="ChEBI" id="CHEBI:30616"/>
        <dbReference type="ChEBI" id="CHEBI:33019"/>
        <dbReference type="ChEBI" id="CHEBI:57595"/>
        <dbReference type="ChEBI" id="CHEBI:78442"/>
        <dbReference type="ChEBI" id="CHEBI:78527"/>
        <dbReference type="ChEBI" id="CHEBI:456215"/>
        <dbReference type="EC" id="6.1.1.21"/>
    </reaction>
</comment>
<comment type="subunit">
    <text evidence="3 11">Homodimer.</text>
</comment>
<feature type="binding site" evidence="12">
    <location>
        <begin position="81"/>
        <end position="83"/>
    </location>
    <ligand>
        <name>L-histidine</name>
        <dbReference type="ChEBI" id="CHEBI:57595"/>
    </ligand>
</feature>
<dbReference type="Proteomes" id="UP000184082">
    <property type="component" value="Unassembled WGS sequence"/>
</dbReference>
<evidence type="ECO:0000256" key="6">
    <source>
        <dbReference type="ARBA" id="ARBA00022741"/>
    </source>
</evidence>
<evidence type="ECO:0000256" key="2">
    <source>
        <dbReference type="ARBA" id="ARBA00008226"/>
    </source>
</evidence>
<dbReference type="PIRSF" id="PIRSF001549">
    <property type="entry name" value="His-tRNA_synth"/>
    <property type="match status" value="1"/>
</dbReference>
<dbReference type="PROSITE" id="PS50862">
    <property type="entry name" value="AA_TRNA_LIGASE_II"/>
    <property type="match status" value="1"/>
</dbReference>
<dbReference type="InterPro" id="IPR004516">
    <property type="entry name" value="HisRS/HisZ"/>
</dbReference>
<evidence type="ECO:0000256" key="8">
    <source>
        <dbReference type="ARBA" id="ARBA00022917"/>
    </source>
</evidence>
<dbReference type="HAMAP" id="MF_00127">
    <property type="entry name" value="His_tRNA_synth"/>
    <property type="match status" value="1"/>
</dbReference>
<dbReference type="Pfam" id="PF13393">
    <property type="entry name" value="tRNA-synt_His"/>
    <property type="match status" value="1"/>
</dbReference>
<dbReference type="InterPro" id="IPR033656">
    <property type="entry name" value="HisRS_anticodon"/>
</dbReference>
<comment type="similarity">
    <text evidence="2 11">Belongs to the class-II aminoacyl-tRNA synthetase family.</text>
</comment>
<dbReference type="GO" id="GO:0004821">
    <property type="term" value="F:histidine-tRNA ligase activity"/>
    <property type="evidence" value="ECO:0007669"/>
    <property type="project" value="UniProtKB-UniRule"/>
</dbReference>
<dbReference type="PANTHER" id="PTHR43707">
    <property type="entry name" value="HISTIDYL-TRNA SYNTHETASE"/>
    <property type="match status" value="1"/>
</dbReference>
<dbReference type="InterPro" id="IPR015807">
    <property type="entry name" value="His-tRNA-ligase"/>
</dbReference>
<dbReference type="Gene3D" id="3.40.50.800">
    <property type="entry name" value="Anticodon-binding domain"/>
    <property type="match status" value="1"/>
</dbReference>
<feature type="binding site" evidence="12">
    <location>
        <position position="126"/>
    </location>
    <ligand>
        <name>L-histidine</name>
        <dbReference type="ChEBI" id="CHEBI:57595"/>
    </ligand>
</feature>
<keyword evidence="15" id="KW-1185">Reference proteome</keyword>
<dbReference type="SUPFAM" id="SSF55681">
    <property type="entry name" value="Class II aaRS and biotin synthetases"/>
    <property type="match status" value="1"/>
</dbReference>
<name>A0A1M6M0J9_9FIRM</name>
<dbReference type="GO" id="GO:0140096">
    <property type="term" value="F:catalytic activity, acting on a protein"/>
    <property type="evidence" value="ECO:0007669"/>
    <property type="project" value="UniProtKB-ARBA"/>
</dbReference>
<dbReference type="InterPro" id="IPR045864">
    <property type="entry name" value="aa-tRNA-synth_II/BPL/LPL"/>
</dbReference>
<dbReference type="CDD" id="cd00773">
    <property type="entry name" value="HisRS-like_core"/>
    <property type="match status" value="1"/>
</dbReference>
<dbReference type="RefSeq" id="WP_072965711.1">
    <property type="nucleotide sequence ID" value="NZ_FRAJ01000003.1"/>
</dbReference>
<dbReference type="EC" id="6.1.1.21" evidence="11"/>
<keyword evidence="6 11" id="KW-0547">Nucleotide-binding</keyword>
<dbReference type="GO" id="GO:0006427">
    <property type="term" value="P:histidyl-tRNA aminoacylation"/>
    <property type="evidence" value="ECO:0007669"/>
    <property type="project" value="UniProtKB-UniRule"/>
</dbReference>
<dbReference type="EMBL" id="FRAJ01000003">
    <property type="protein sequence ID" value="SHJ76860.1"/>
    <property type="molecule type" value="Genomic_DNA"/>
</dbReference>